<proteinExistence type="predicted"/>
<evidence type="ECO:0000313" key="3">
    <source>
        <dbReference type="EMBL" id="RPD53252.1"/>
    </source>
</evidence>
<feature type="compositionally biased region" description="Polar residues" evidence="2">
    <location>
        <begin position="282"/>
        <end position="299"/>
    </location>
</feature>
<feature type="compositionally biased region" description="Low complexity" evidence="2">
    <location>
        <begin position="266"/>
        <end position="276"/>
    </location>
</feature>
<keyword evidence="4" id="KW-1185">Reference proteome</keyword>
<feature type="region of interest" description="Disordered" evidence="2">
    <location>
        <begin position="425"/>
        <end position="599"/>
    </location>
</feature>
<dbReference type="STRING" id="1328759.A0A5C2RNN3"/>
<feature type="compositionally biased region" description="Polar residues" evidence="2">
    <location>
        <begin position="442"/>
        <end position="452"/>
    </location>
</feature>
<reference evidence="3" key="1">
    <citation type="journal article" date="2018" name="Genome Biol. Evol.">
        <title>Genomics and development of Lentinus tigrinus, a white-rot wood-decaying mushroom with dimorphic fruiting bodies.</title>
        <authorList>
            <person name="Wu B."/>
            <person name="Xu Z."/>
            <person name="Knudson A."/>
            <person name="Carlson A."/>
            <person name="Chen N."/>
            <person name="Kovaka S."/>
            <person name="LaButti K."/>
            <person name="Lipzen A."/>
            <person name="Pennachio C."/>
            <person name="Riley R."/>
            <person name="Schakwitz W."/>
            <person name="Umezawa K."/>
            <person name="Ohm R.A."/>
            <person name="Grigoriev I.V."/>
            <person name="Nagy L.G."/>
            <person name="Gibbons J."/>
            <person name="Hibbett D."/>
        </authorList>
    </citation>
    <scope>NUCLEOTIDE SEQUENCE [LARGE SCALE GENOMIC DNA]</scope>
    <source>
        <strain evidence="3">ALCF2SS1-6</strain>
    </source>
</reference>
<feature type="compositionally biased region" description="Low complexity" evidence="2">
    <location>
        <begin position="519"/>
        <end position="530"/>
    </location>
</feature>
<gene>
    <name evidence="3" type="ORF">L227DRAFT_568087</name>
</gene>
<feature type="compositionally biased region" description="Low complexity" evidence="2">
    <location>
        <begin position="501"/>
        <end position="512"/>
    </location>
</feature>
<feature type="coiled-coil region" evidence="1">
    <location>
        <begin position="127"/>
        <end position="158"/>
    </location>
</feature>
<sequence length="668" mass="70519">MYEEWFAEWSECKAQFGHNDPDRLSEAELEQLAQAVKKRKQQLDIWHKNRDSALRRSATPRMSTLLSAAGVTKKTTRLPQAQEVYSRNHYKTDVLPHVQRQVKEMRAELGRDLTKGERLNTVKSCTKSAYERSSEEVKNEIENELKTARKNAAAAKASRALDLDAKNRTPIQFQDAVDLAPQVIESVFKPLSAASSWTFSILGAGPVPEQDGKISSLSAHFSHKESGASFAQATPNFEEQYLVPFGKYATQIFPRSVREQRSLHASSSDSSPTSTPEGLNSLPASGQSTPPDLSVNSVPSVGRTPVSGMRETPNGPAEASSIPSGCTPGVENPPPPPPPPAAPVAPPPHAQNEAFGTPQDALPELLGHVTGNVIVDPLTSDNLIPIDDMQIMDSAQISVMASAFAAADPQYASLFQPSSSDLGATTSNAHSLMSVPDPRVPPTTSFSPSEGSPTVPGFDTQTGSARPLESPAPSPSSEVELGLPSSASSSTAPAGDAELGSPSSASSSTAPAGDVELGSPSSASSSTAPAGDAELESESLASSTLAGGSGTSQTAPPNQREGRPHRATCAPRSADADWVSGARSHNPTKRKKPAPRPDMMIETYTDKLDSKPLKHTQEAIDMAGVGLVAKGIAGRVLHIEVDACDESEGGEKNMTELAVNQHVNITKS</sequence>
<dbReference type="EMBL" id="ML122326">
    <property type="protein sequence ID" value="RPD53252.1"/>
    <property type="molecule type" value="Genomic_DNA"/>
</dbReference>
<feature type="region of interest" description="Disordered" evidence="2">
    <location>
        <begin position="259"/>
        <end position="356"/>
    </location>
</feature>
<name>A0A5C2RNN3_9APHY</name>
<dbReference type="Proteomes" id="UP000313359">
    <property type="component" value="Unassembled WGS sequence"/>
</dbReference>
<accession>A0A5C2RNN3</accession>
<evidence type="ECO:0000256" key="2">
    <source>
        <dbReference type="SAM" id="MobiDB-lite"/>
    </source>
</evidence>
<protein>
    <submittedName>
        <fullName evidence="3">Uncharacterized protein</fullName>
    </submittedName>
</protein>
<keyword evidence="1" id="KW-0175">Coiled coil</keyword>
<evidence type="ECO:0000313" key="4">
    <source>
        <dbReference type="Proteomes" id="UP000313359"/>
    </source>
</evidence>
<organism evidence="3 4">
    <name type="scientific">Lentinus tigrinus ALCF2SS1-6</name>
    <dbReference type="NCBI Taxonomy" id="1328759"/>
    <lineage>
        <taxon>Eukaryota</taxon>
        <taxon>Fungi</taxon>
        <taxon>Dikarya</taxon>
        <taxon>Basidiomycota</taxon>
        <taxon>Agaricomycotina</taxon>
        <taxon>Agaricomycetes</taxon>
        <taxon>Polyporales</taxon>
        <taxon>Polyporaceae</taxon>
        <taxon>Lentinus</taxon>
    </lineage>
</organism>
<feature type="compositionally biased region" description="Pro residues" evidence="2">
    <location>
        <begin position="331"/>
        <end position="349"/>
    </location>
</feature>
<dbReference type="OrthoDB" id="2757284at2759"/>
<dbReference type="AlphaFoldDB" id="A0A5C2RNN3"/>
<feature type="compositionally biased region" description="Low complexity" evidence="2">
    <location>
        <begin position="464"/>
        <end position="494"/>
    </location>
</feature>
<evidence type="ECO:0000256" key="1">
    <source>
        <dbReference type="SAM" id="Coils"/>
    </source>
</evidence>